<accession>A0ABZ2KDW7</accession>
<name>A0ABZ2KDW7_9BACT</name>
<dbReference type="Proteomes" id="UP001379533">
    <property type="component" value="Chromosome"/>
</dbReference>
<keyword evidence="2" id="KW-1185">Reference proteome</keyword>
<proteinExistence type="predicted"/>
<dbReference type="EMBL" id="CP089982">
    <property type="protein sequence ID" value="WXA94566.1"/>
    <property type="molecule type" value="Genomic_DNA"/>
</dbReference>
<evidence type="ECO:0000313" key="2">
    <source>
        <dbReference type="Proteomes" id="UP001379533"/>
    </source>
</evidence>
<reference evidence="1 2" key="1">
    <citation type="submission" date="2021-12" db="EMBL/GenBank/DDBJ databases">
        <title>Discovery of the Pendulisporaceae a myxobacterial family with distinct sporulation behavior and unique specialized metabolism.</title>
        <authorList>
            <person name="Garcia R."/>
            <person name="Popoff A."/>
            <person name="Bader C.D."/>
            <person name="Loehr J."/>
            <person name="Walesch S."/>
            <person name="Walt C."/>
            <person name="Boldt J."/>
            <person name="Bunk B."/>
            <person name="Haeckl F.J.F.P.J."/>
            <person name="Gunesch A.P."/>
            <person name="Birkelbach J."/>
            <person name="Nuebel U."/>
            <person name="Pietschmann T."/>
            <person name="Bach T."/>
            <person name="Mueller R."/>
        </authorList>
    </citation>
    <scope>NUCLEOTIDE SEQUENCE [LARGE SCALE GENOMIC DNA]</scope>
    <source>
        <strain evidence="1 2">MSr12523</strain>
    </source>
</reference>
<organism evidence="1 2">
    <name type="scientific">Pendulispora brunnea</name>
    <dbReference type="NCBI Taxonomy" id="2905690"/>
    <lineage>
        <taxon>Bacteria</taxon>
        <taxon>Pseudomonadati</taxon>
        <taxon>Myxococcota</taxon>
        <taxon>Myxococcia</taxon>
        <taxon>Myxococcales</taxon>
        <taxon>Sorangiineae</taxon>
        <taxon>Pendulisporaceae</taxon>
        <taxon>Pendulispora</taxon>
    </lineage>
</organism>
<gene>
    <name evidence="1" type="ORF">LZC95_50135</name>
</gene>
<sequence length="89" mass="8844">MPRHAVMDAAHSARSYALAGALVTDVDLQAEGGAACTAIRVGTAGDLAVVCASGIATVLPALLAGETIHVQAVKLSAAGTTAQKLTAFW</sequence>
<evidence type="ECO:0000313" key="1">
    <source>
        <dbReference type="EMBL" id="WXA94566.1"/>
    </source>
</evidence>
<protein>
    <submittedName>
        <fullName evidence="1">Uncharacterized protein</fullName>
    </submittedName>
</protein>
<dbReference type="RefSeq" id="WP_394845176.1">
    <property type="nucleotide sequence ID" value="NZ_CP089982.1"/>
</dbReference>